<evidence type="ECO:0000256" key="4">
    <source>
        <dbReference type="ARBA" id="ARBA00022989"/>
    </source>
</evidence>
<keyword evidence="4 10" id="KW-1133">Transmembrane helix</keyword>
<proteinExistence type="inferred from homology"/>
<feature type="domain" description="G-protein coupled receptors family 1 profile" evidence="11">
    <location>
        <begin position="48"/>
        <end position="249"/>
    </location>
</feature>
<protein>
    <submittedName>
        <fullName evidence="12">Gastrin/cholecystokinin type B receptor</fullName>
    </submittedName>
</protein>
<keyword evidence="7 9" id="KW-0675">Receptor</keyword>
<dbReference type="SUPFAM" id="SSF81321">
    <property type="entry name" value="Family A G protein-coupled receptor-like"/>
    <property type="match status" value="1"/>
</dbReference>
<dbReference type="Gene3D" id="1.20.1070.10">
    <property type="entry name" value="Rhodopsin 7-helix transmembrane proteins"/>
    <property type="match status" value="1"/>
</dbReference>
<keyword evidence="8 9" id="KW-0807">Transducer</keyword>
<dbReference type="PROSITE" id="PS00237">
    <property type="entry name" value="G_PROTEIN_RECEP_F1_1"/>
    <property type="match status" value="1"/>
</dbReference>
<dbReference type="PANTHER" id="PTHR45695">
    <property type="entry name" value="LEUCOKININ RECEPTOR-RELATED"/>
    <property type="match status" value="1"/>
</dbReference>
<dbReference type="Pfam" id="PF00001">
    <property type="entry name" value="7tm_1"/>
    <property type="match status" value="1"/>
</dbReference>
<comment type="similarity">
    <text evidence="2 9">Belongs to the G-protein coupled receptor 1 family.</text>
</comment>
<evidence type="ECO:0000256" key="9">
    <source>
        <dbReference type="RuleBase" id="RU000688"/>
    </source>
</evidence>
<comment type="subcellular location">
    <subcellularLocation>
        <location evidence="1">Membrane</location>
        <topology evidence="1">Multi-pass membrane protein</topology>
    </subcellularLocation>
</comment>
<evidence type="ECO:0000256" key="2">
    <source>
        <dbReference type="ARBA" id="ARBA00010663"/>
    </source>
</evidence>
<feature type="transmembrane region" description="Helical" evidence="10">
    <location>
        <begin position="35"/>
        <end position="59"/>
    </location>
</feature>
<feature type="transmembrane region" description="Helical" evidence="10">
    <location>
        <begin position="199"/>
        <end position="222"/>
    </location>
</feature>
<evidence type="ECO:0000256" key="1">
    <source>
        <dbReference type="ARBA" id="ARBA00004141"/>
    </source>
</evidence>
<dbReference type="InterPro" id="IPR017452">
    <property type="entry name" value="GPCR_Rhodpsn_7TM"/>
</dbReference>
<evidence type="ECO:0000256" key="7">
    <source>
        <dbReference type="ARBA" id="ARBA00023170"/>
    </source>
</evidence>
<feature type="transmembrane region" description="Helical" evidence="10">
    <location>
        <begin position="152"/>
        <end position="173"/>
    </location>
</feature>
<evidence type="ECO:0000313" key="12">
    <source>
        <dbReference type="EMBL" id="CAG6772195.1"/>
    </source>
</evidence>
<dbReference type="PRINTS" id="PR00237">
    <property type="entry name" value="GPCRRHODOPSN"/>
</dbReference>
<evidence type="ECO:0000256" key="3">
    <source>
        <dbReference type="ARBA" id="ARBA00022692"/>
    </source>
</evidence>
<keyword evidence="3 9" id="KW-0812">Transmembrane</keyword>
<evidence type="ECO:0000256" key="6">
    <source>
        <dbReference type="ARBA" id="ARBA00023136"/>
    </source>
</evidence>
<reference evidence="12" key="1">
    <citation type="submission" date="2021-05" db="EMBL/GenBank/DDBJ databases">
        <authorList>
            <person name="Alioto T."/>
            <person name="Alioto T."/>
            <person name="Gomez Garrido J."/>
        </authorList>
    </citation>
    <scope>NUCLEOTIDE SEQUENCE</scope>
</reference>
<feature type="transmembrane region" description="Helical" evidence="10">
    <location>
        <begin position="68"/>
        <end position="89"/>
    </location>
</feature>
<feature type="transmembrane region" description="Helical" evidence="10">
    <location>
        <begin position="109"/>
        <end position="131"/>
    </location>
</feature>
<dbReference type="AlphaFoldDB" id="A0A8D9AWH4"/>
<dbReference type="PROSITE" id="PS50262">
    <property type="entry name" value="G_PROTEIN_RECEP_F1_2"/>
    <property type="match status" value="1"/>
</dbReference>
<accession>A0A8D9AWH4</accession>
<evidence type="ECO:0000256" key="10">
    <source>
        <dbReference type="SAM" id="Phobius"/>
    </source>
</evidence>
<sequence length="249" mass="28655">MAYNQTFPTSTNDDYDYDYEEASEMFVWTELMPTLIIYSITMILGIVGNVLIVLTTLLYKRMKSPTNLFLSSLAVTDLLLIVFCIPVKVAKLFSYSWSMGALLCKTVHYMQSFTAICSVLTLTVMSIERYYAIMYPMKAKYICTISQTKKTITAIWLISAILAAPILLVQILLPVGVRIQAFWCVRNLDNVLLWRIYELYMLFVILVIPTTIMSITYSTIVLEIHNIKVCKVRDFYNLNIIYINLNCTL</sequence>
<evidence type="ECO:0000256" key="5">
    <source>
        <dbReference type="ARBA" id="ARBA00023040"/>
    </source>
</evidence>
<organism evidence="12">
    <name type="scientific">Cacopsylla melanoneura</name>
    <dbReference type="NCBI Taxonomy" id="428564"/>
    <lineage>
        <taxon>Eukaryota</taxon>
        <taxon>Metazoa</taxon>
        <taxon>Ecdysozoa</taxon>
        <taxon>Arthropoda</taxon>
        <taxon>Hexapoda</taxon>
        <taxon>Insecta</taxon>
        <taxon>Pterygota</taxon>
        <taxon>Neoptera</taxon>
        <taxon>Paraneoptera</taxon>
        <taxon>Hemiptera</taxon>
        <taxon>Sternorrhyncha</taxon>
        <taxon>Psylloidea</taxon>
        <taxon>Psyllidae</taxon>
        <taxon>Psyllinae</taxon>
        <taxon>Cacopsylla</taxon>
    </lineage>
</organism>
<dbReference type="EMBL" id="HBUF01587102">
    <property type="protein sequence ID" value="CAG6772194.1"/>
    <property type="molecule type" value="Transcribed_RNA"/>
</dbReference>
<dbReference type="InterPro" id="IPR000276">
    <property type="entry name" value="GPCR_Rhodpsn"/>
</dbReference>
<keyword evidence="6 10" id="KW-0472">Membrane</keyword>
<dbReference type="EMBL" id="HBUF01587103">
    <property type="protein sequence ID" value="CAG6772195.1"/>
    <property type="molecule type" value="Transcribed_RNA"/>
</dbReference>
<dbReference type="GO" id="GO:0005886">
    <property type="term" value="C:plasma membrane"/>
    <property type="evidence" value="ECO:0007669"/>
    <property type="project" value="TreeGrafter"/>
</dbReference>
<dbReference type="PANTHER" id="PTHR45695:SF9">
    <property type="entry name" value="LEUCOKININ RECEPTOR"/>
    <property type="match status" value="1"/>
</dbReference>
<keyword evidence="5 9" id="KW-0297">G-protein coupled receptor</keyword>
<dbReference type="GO" id="GO:0004930">
    <property type="term" value="F:G protein-coupled receptor activity"/>
    <property type="evidence" value="ECO:0007669"/>
    <property type="project" value="UniProtKB-KW"/>
</dbReference>
<evidence type="ECO:0000256" key="8">
    <source>
        <dbReference type="ARBA" id="ARBA00023224"/>
    </source>
</evidence>
<name>A0A8D9AWH4_9HEMI</name>
<evidence type="ECO:0000259" key="11">
    <source>
        <dbReference type="PROSITE" id="PS50262"/>
    </source>
</evidence>